<organism evidence="5 6">
    <name type="scientific">Mucor plumbeus</name>
    <dbReference type="NCBI Taxonomy" id="97098"/>
    <lineage>
        <taxon>Eukaryota</taxon>
        <taxon>Fungi</taxon>
        <taxon>Fungi incertae sedis</taxon>
        <taxon>Mucoromycota</taxon>
        <taxon>Mucoromycotina</taxon>
        <taxon>Mucoromycetes</taxon>
        <taxon>Mucorales</taxon>
        <taxon>Mucorineae</taxon>
        <taxon>Mucoraceae</taxon>
        <taxon>Mucor</taxon>
    </lineage>
</organism>
<dbReference type="Pfam" id="PF01522">
    <property type="entry name" value="Polysacc_deac_1"/>
    <property type="match status" value="1"/>
</dbReference>
<keyword evidence="1" id="KW-0479">Metal-binding</keyword>
<dbReference type="GO" id="GO:0009272">
    <property type="term" value="P:fungal-type cell wall biogenesis"/>
    <property type="evidence" value="ECO:0007669"/>
    <property type="project" value="UniProtKB-ARBA"/>
</dbReference>
<keyword evidence="3" id="KW-0732">Signal</keyword>
<dbReference type="PANTHER" id="PTHR10587">
    <property type="entry name" value="GLYCOSYL TRANSFERASE-RELATED"/>
    <property type="match status" value="1"/>
</dbReference>
<dbReference type="InterPro" id="IPR050248">
    <property type="entry name" value="Polysacc_deacetylase_ArnD"/>
</dbReference>
<proteinExistence type="predicted"/>
<dbReference type="OrthoDB" id="407355at2759"/>
<dbReference type="Proteomes" id="UP000650833">
    <property type="component" value="Unassembled WGS sequence"/>
</dbReference>
<dbReference type="InterPro" id="IPR011330">
    <property type="entry name" value="Glyco_hydro/deAcase_b/a-brl"/>
</dbReference>
<keyword evidence="2" id="KW-0378">Hydrolase</keyword>
<evidence type="ECO:0000256" key="1">
    <source>
        <dbReference type="ARBA" id="ARBA00022723"/>
    </source>
</evidence>
<dbReference type="PANTHER" id="PTHR10587:SF133">
    <property type="entry name" value="CHITIN DEACETYLASE 1-RELATED"/>
    <property type="match status" value="1"/>
</dbReference>
<evidence type="ECO:0000256" key="3">
    <source>
        <dbReference type="SAM" id="SignalP"/>
    </source>
</evidence>
<gene>
    <name evidence="5" type="ORF">INT46_000227</name>
</gene>
<dbReference type="CDD" id="cd10952">
    <property type="entry name" value="CE4_MrCDA_like"/>
    <property type="match status" value="1"/>
</dbReference>
<dbReference type="EMBL" id="JAEPRC010000829">
    <property type="protein sequence ID" value="KAG2191407.1"/>
    <property type="molecule type" value="Genomic_DNA"/>
</dbReference>
<dbReference type="Gene3D" id="3.20.20.370">
    <property type="entry name" value="Glycoside hydrolase/deacetylase"/>
    <property type="match status" value="1"/>
</dbReference>
<comment type="caution">
    <text evidence="5">The sequence shown here is derived from an EMBL/GenBank/DDBJ whole genome shotgun (WGS) entry which is preliminary data.</text>
</comment>
<evidence type="ECO:0000313" key="6">
    <source>
        <dbReference type="Proteomes" id="UP000650833"/>
    </source>
</evidence>
<dbReference type="GO" id="GO:0004099">
    <property type="term" value="F:chitin deacetylase activity"/>
    <property type="evidence" value="ECO:0007669"/>
    <property type="project" value="TreeGrafter"/>
</dbReference>
<dbReference type="GO" id="GO:0016020">
    <property type="term" value="C:membrane"/>
    <property type="evidence" value="ECO:0007669"/>
    <property type="project" value="TreeGrafter"/>
</dbReference>
<dbReference type="AlphaFoldDB" id="A0A8H7URH6"/>
<accession>A0A8H7URH6</accession>
<feature type="domain" description="NodB homology" evidence="4">
    <location>
        <begin position="107"/>
        <end position="296"/>
    </location>
</feature>
<name>A0A8H7URH6_9FUNG</name>
<dbReference type="InterPro" id="IPR002509">
    <property type="entry name" value="NODB_dom"/>
</dbReference>
<feature type="signal peptide" evidence="3">
    <location>
        <begin position="1"/>
        <end position="18"/>
    </location>
</feature>
<sequence length="385" mass="41240">MFHKLFILATVALTAVNAHPGSHAIVNAAAAPQTIKLKETYPAAFEIPTAKPEWLELIKNVNITKAPVYKNLNDAGPQPEVAGKDPHCDWTFTGCFGDEDLYQCPKGQWALTYDDGPSEFSPKLYDYLDKVNVKATFFMVGGQVVQFPDYALRAYKSGHELAMHTWSHNYMTTLTNEQIVAELKWNELVIKEVTGVAPRYFRPPYGDIDNRVRDVAAALGFAPIIWNHDTNDWAYASDPKNFKESWIDGNVTKWANAAKSATVGGISLEHDLYTQTVDAAIRILPILQKEYELVPAGKCNNVQVYKGNATVPVANATSSAVAPASTTAIKISSAVPVAVDTNTATPAAASSSPAIAANVVGSGASFTGASAVGLGVAVAAAIALI</sequence>
<dbReference type="GO" id="GO:0046872">
    <property type="term" value="F:metal ion binding"/>
    <property type="evidence" value="ECO:0007669"/>
    <property type="project" value="UniProtKB-KW"/>
</dbReference>
<dbReference type="GO" id="GO:0005975">
    <property type="term" value="P:carbohydrate metabolic process"/>
    <property type="evidence" value="ECO:0007669"/>
    <property type="project" value="InterPro"/>
</dbReference>
<keyword evidence="6" id="KW-1185">Reference proteome</keyword>
<protein>
    <recommendedName>
        <fullName evidence="4">NodB homology domain-containing protein</fullName>
    </recommendedName>
</protein>
<reference evidence="5" key="1">
    <citation type="submission" date="2020-12" db="EMBL/GenBank/DDBJ databases">
        <title>Metabolic potential, ecology and presence of endohyphal bacteria is reflected in genomic diversity of Mucoromycotina.</title>
        <authorList>
            <person name="Muszewska A."/>
            <person name="Okrasinska A."/>
            <person name="Steczkiewicz K."/>
            <person name="Drgas O."/>
            <person name="Orlowska M."/>
            <person name="Perlinska-Lenart U."/>
            <person name="Aleksandrzak-Piekarczyk T."/>
            <person name="Szatraj K."/>
            <person name="Zielenkiewicz U."/>
            <person name="Pilsyk S."/>
            <person name="Malc E."/>
            <person name="Mieczkowski P."/>
            <person name="Kruszewska J.S."/>
            <person name="Biernat P."/>
            <person name="Pawlowska J."/>
        </authorList>
    </citation>
    <scope>NUCLEOTIDE SEQUENCE</scope>
    <source>
        <strain evidence="5">CBS 226.32</strain>
    </source>
</reference>
<dbReference type="SUPFAM" id="SSF88713">
    <property type="entry name" value="Glycoside hydrolase/deacetylase"/>
    <property type="match status" value="1"/>
</dbReference>
<evidence type="ECO:0000256" key="2">
    <source>
        <dbReference type="ARBA" id="ARBA00022801"/>
    </source>
</evidence>
<evidence type="ECO:0000259" key="4">
    <source>
        <dbReference type="PROSITE" id="PS51677"/>
    </source>
</evidence>
<evidence type="ECO:0000313" key="5">
    <source>
        <dbReference type="EMBL" id="KAG2191407.1"/>
    </source>
</evidence>
<feature type="chain" id="PRO_5034586224" description="NodB homology domain-containing protein" evidence="3">
    <location>
        <begin position="19"/>
        <end position="385"/>
    </location>
</feature>
<dbReference type="PROSITE" id="PS51677">
    <property type="entry name" value="NODB"/>
    <property type="match status" value="1"/>
</dbReference>